<evidence type="ECO:0000256" key="2">
    <source>
        <dbReference type="ARBA" id="ARBA00022485"/>
    </source>
</evidence>
<dbReference type="PROSITE" id="PS51379">
    <property type="entry name" value="4FE4S_FER_2"/>
    <property type="match status" value="2"/>
</dbReference>
<feature type="compositionally biased region" description="Low complexity" evidence="12">
    <location>
        <begin position="196"/>
        <end position="205"/>
    </location>
</feature>
<keyword evidence="6" id="KW-1278">Translocase</keyword>
<dbReference type="GO" id="GO:0051539">
    <property type="term" value="F:4 iron, 4 sulfur cluster binding"/>
    <property type="evidence" value="ECO:0007669"/>
    <property type="project" value="UniProtKB-KW"/>
</dbReference>
<evidence type="ECO:0000256" key="8">
    <source>
        <dbReference type="ARBA" id="ARBA00023014"/>
    </source>
</evidence>
<dbReference type="PROSITE" id="PS00198">
    <property type="entry name" value="4FE4S_FER_1"/>
    <property type="match status" value="1"/>
</dbReference>
<dbReference type="Pfam" id="PF12838">
    <property type="entry name" value="Fer4_7"/>
    <property type="match status" value="1"/>
</dbReference>
<dbReference type="SUPFAM" id="SSF54862">
    <property type="entry name" value="4Fe-4S ferredoxins"/>
    <property type="match status" value="1"/>
</dbReference>
<dbReference type="EMBL" id="UOGF01000038">
    <property type="protein sequence ID" value="VAX28419.1"/>
    <property type="molecule type" value="Genomic_DNA"/>
</dbReference>
<dbReference type="AlphaFoldDB" id="A0A3B1CDX1"/>
<evidence type="ECO:0000256" key="4">
    <source>
        <dbReference type="ARBA" id="ARBA00022723"/>
    </source>
</evidence>
<keyword evidence="3" id="KW-0874">Quinone</keyword>
<dbReference type="NCBIfam" id="TIGR01971">
    <property type="entry name" value="NuoI"/>
    <property type="match status" value="1"/>
</dbReference>
<dbReference type="InterPro" id="IPR017896">
    <property type="entry name" value="4Fe4S_Fe-S-bd"/>
</dbReference>
<sequence length="205" mass="23634">MRKFLHNVLFMEIMKALKLVFSHYFVKEVTLQYPHEKTLLPNTQRGALCLLRYEETQQERCVGCDLCGVACPSACITVVSEVDEEEGQIVRRYASSFDIDITKCVFCGFCVEACPVNALAMTKMYEYSTINKRDLIFDKNKLYDIGEKFHGEAKGYLVAHNQENEDEEIVSQYRYRFPSSRQENETEPEKKKAAPKLEAAVKTND</sequence>
<dbReference type="NCBIfam" id="NF004538">
    <property type="entry name" value="PRK05888.1-4"/>
    <property type="match status" value="1"/>
</dbReference>
<name>A0A3B1CDX1_9ZZZZ</name>
<keyword evidence="4" id="KW-0479">Metal-binding</keyword>
<dbReference type="GO" id="GO:0046872">
    <property type="term" value="F:metal ion binding"/>
    <property type="evidence" value="ECO:0007669"/>
    <property type="project" value="UniProtKB-KW"/>
</dbReference>
<evidence type="ECO:0000256" key="5">
    <source>
        <dbReference type="ARBA" id="ARBA00022737"/>
    </source>
</evidence>
<dbReference type="GO" id="GO:0048038">
    <property type="term" value="F:quinone binding"/>
    <property type="evidence" value="ECO:0007669"/>
    <property type="project" value="UniProtKB-KW"/>
</dbReference>
<dbReference type="PANTHER" id="PTHR10849">
    <property type="entry name" value="NADH DEHYDROGENASE UBIQUINONE IRON-SULFUR PROTEIN 8, MITOCHONDRIAL"/>
    <property type="match status" value="1"/>
</dbReference>
<keyword evidence="5" id="KW-0677">Repeat</keyword>
<evidence type="ECO:0000313" key="14">
    <source>
        <dbReference type="EMBL" id="VAX28419.1"/>
    </source>
</evidence>
<dbReference type="GO" id="GO:0016651">
    <property type="term" value="F:oxidoreductase activity, acting on NAD(P)H"/>
    <property type="evidence" value="ECO:0007669"/>
    <property type="project" value="InterPro"/>
</dbReference>
<dbReference type="InterPro" id="IPR010226">
    <property type="entry name" value="NADH_quinone_OxRdtase_chainI"/>
</dbReference>
<evidence type="ECO:0000259" key="13">
    <source>
        <dbReference type="PROSITE" id="PS51379"/>
    </source>
</evidence>
<keyword evidence="11" id="KW-0472">Membrane</keyword>
<evidence type="ECO:0000256" key="11">
    <source>
        <dbReference type="ARBA" id="ARBA00023136"/>
    </source>
</evidence>
<evidence type="ECO:0000256" key="9">
    <source>
        <dbReference type="ARBA" id="ARBA00023027"/>
    </source>
</evidence>
<evidence type="ECO:0000256" key="10">
    <source>
        <dbReference type="ARBA" id="ARBA00023075"/>
    </source>
</evidence>
<evidence type="ECO:0000256" key="6">
    <source>
        <dbReference type="ARBA" id="ARBA00022967"/>
    </source>
</evidence>
<dbReference type="EC" id="1.6.5.3" evidence="14"/>
<keyword evidence="14" id="KW-0560">Oxidoreductase</keyword>
<keyword evidence="9" id="KW-0520">NAD</keyword>
<dbReference type="InterPro" id="IPR017900">
    <property type="entry name" value="4Fe4S_Fe_S_CS"/>
</dbReference>
<accession>A0A3B1CDX1</accession>
<keyword evidence="2" id="KW-0004">4Fe-4S</keyword>
<evidence type="ECO:0000256" key="3">
    <source>
        <dbReference type="ARBA" id="ARBA00022719"/>
    </source>
</evidence>
<keyword evidence="10 14" id="KW-0830">Ubiquinone</keyword>
<feature type="domain" description="4Fe-4S ferredoxin-type" evidence="13">
    <location>
        <begin position="95"/>
        <end position="124"/>
    </location>
</feature>
<gene>
    <name evidence="14" type="ORF">MNBD_NITROSPIRAE01-594</name>
</gene>
<protein>
    <submittedName>
        <fullName evidence="14">NADH-ubiquinone oxidoreductase chain I</fullName>
        <ecNumber evidence="14">1.6.5.3</ecNumber>
    </submittedName>
</protein>
<dbReference type="HAMAP" id="MF_01351">
    <property type="entry name" value="NDH1_NuoI"/>
    <property type="match status" value="1"/>
</dbReference>
<evidence type="ECO:0000256" key="1">
    <source>
        <dbReference type="ARBA" id="ARBA00022475"/>
    </source>
</evidence>
<dbReference type="Gene3D" id="3.30.70.3270">
    <property type="match status" value="1"/>
</dbReference>
<reference evidence="14" key="1">
    <citation type="submission" date="2018-06" db="EMBL/GenBank/DDBJ databases">
        <authorList>
            <person name="Zhirakovskaya E."/>
        </authorList>
    </citation>
    <scope>NUCLEOTIDE SEQUENCE</scope>
</reference>
<evidence type="ECO:0000256" key="12">
    <source>
        <dbReference type="SAM" id="MobiDB-lite"/>
    </source>
</evidence>
<feature type="domain" description="4Fe-4S ferredoxin-type" evidence="13">
    <location>
        <begin position="52"/>
        <end position="81"/>
    </location>
</feature>
<dbReference type="GO" id="GO:0016020">
    <property type="term" value="C:membrane"/>
    <property type="evidence" value="ECO:0007669"/>
    <property type="project" value="InterPro"/>
</dbReference>
<keyword evidence="1" id="KW-1003">Cell membrane</keyword>
<dbReference type="PANTHER" id="PTHR10849:SF24">
    <property type="entry name" value="NADH-QUINONE OXIDOREDUCTASE SUBUNIT I 2"/>
    <property type="match status" value="1"/>
</dbReference>
<feature type="compositionally biased region" description="Basic and acidic residues" evidence="12">
    <location>
        <begin position="182"/>
        <end position="192"/>
    </location>
</feature>
<feature type="region of interest" description="Disordered" evidence="12">
    <location>
        <begin position="177"/>
        <end position="205"/>
    </location>
</feature>
<organism evidence="14">
    <name type="scientific">hydrothermal vent metagenome</name>
    <dbReference type="NCBI Taxonomy" id="652676"/>
    <lineage>
        <taxon>unclassified sequences</taxon>
        <taxon>metagenomes</taxon>
        <taxon>ecological metagenomes</taxon>
    </lineage>
</organism>
<evidence type="ECO:0000256" key="7">
    <source>
        <dbReference type="ARBA" id="ARBA00023004"/>
    </source>
</evidence>
<keyword evidence="7" id="KW-0408">Iron</keyword>
<keyword evidence="8" id="KW-0411">Iron-sulfur</keyword>
<proteinExistence type="inferred from homology"/>